<comment type="caution">
    <text evidence="4">The sequence shown here is derived from an EMBL/GenBank/DDBJ whole genome shotgun (WGS) entry which is preliminary data.</text>
</comment>
<feature type="transmembrane region" description="Helical" evidence="2">
    <location>
        <begin position="414"/>
        <end position="441"/>
    </location>
</feature>
<dbReference type="PANTHER" id="PTHR16166">
    <property type="entry name" value="VACUOLAR PROTEIN SORTING-ASSOCIATED PROTEIN VPS13"/>
    <property type="match status" value="1"/>
</dbReference>
<evidence type="ECO:0000313" key="5">
    <source>
        <dbReference type="Proteomes" id="UP001420932"/>
    </source>
</evidence>
<protein>
    <recommendedName>
        <fullName evidence="3">Vacuolar protein sorting-associated protein 13 VPS13 adaptor binding domain-containing protein</fullName>
    </recommendedName>
</protein>
<feature type="compositionally biased region" description="Polar residues" evidence="1">
    <location>
        <begin position="1388"/>
        <end position="1401"/>
    </location>
</feature>
<feature type="region of interest" description="Disordered" evidence="1">
    <location>
        <begin position="3142"/>
        <end position="3172"/>
    </location>
</feature>
<reference evidence="4 5" key="1">
    <citation type="submission" date="2024-01" db="EMBL/GenBank/DDBJ databases">
        <title>Genome assemblies of Stephania.</title>
        <authorList>
            <person name="Yang L."/>
        </authorList>
    </citation>
    <scope>NUCLEOTIDE SEQUENCE [LARGE SCALE GENOMIC DNA]</scope>
    <source>
        <strain evidence="4">YNDBR</strain>
        <tissue evidence="4">Leaf</tissue>
    </source>
</reference>
<dbReference type="InterPro" id="IPR026847">
    <property type="entry name" value="VPS13"/>
</dbReference>
<dbReference type="PANTHER" id="PTHR16166:SF130">
    <property type="entry name" value="PROTEIN SORTING-ASSOCIATED PROTEIN, PUTATIVE (DUF1162)-RELATED"/>
    <property type="match status" value="1"/>
</dbReference>
<keyword evidence="2" id="KW-0472">Membrane</keyword>
<dbReference type="Proteomes" id="UP001420932">
    <property type="component" value="Unassembled WGS sequence"/>
</dbReference>
<name>A0AAP0JLT8_9MAGN</name>
<accession>A0AAP0JLT8</accession>
<dbReference type="GO" id="GO:0045053">
    <property type="term" value="P:protein retention in Golgi apparatus"/>
    <property type="evidence" value="ECO:0007669"/>
    <property type="project" value="TreeGrafter"/>
</dbReference>
<feature type="domain" description="Vacuolar protein sorting-associated protein 13 VPS13 adaptor binding" evidence="3">
    <location>
        <begin position="2313"/>
        <end position="2572"/>
    </location>
</feature>
<feature type="transmembrane region" description="Helical" evidence="2">
    <location>
        <begin position="496"/>
        <end position="514"/>
    </location>
</feature>
<dbReference type="InterPro" id="IPR009543">
    <property type="entry name" value="VPS13_VAB"/>
</dbReference>
<sequence>MFKIRSKLASVLRPWMQSEPDLELKLGFLSSHGSAQNLVFDVSALDGLIDDSTCLSFNEVRVEKLSFRASPWSATAFTVDVQGVYVALNLREPTETRRSQSFNEWSEKEKKEILSVIDPEGIALHDLLERISIVPPKRNWLMTSLLNVVLKHSQLQLRDIHIELKIPSSDDSIACFLKMSDFSLKTLRHDNKCLLSGLFGTLFVYQNIFSLLLNTSSLELGFERDECLSRIVSSFDLSGNFKYKDLQLLNLDVHVPQLDFTFSPMDLPVILTFYTLLTKKVKTVRNGRELWSIAARKIGSMIRNPKVSFHKLVDSLGLWLRYVRTYESFLLLVGYPIETAFRKSSVLMSLDSKYSAQVKNHWKSICGIEKDMPVDALARSRRIARHRAAMHGQRTKSGYSELQLKVHEKLLRKLLFFLAFLLKSILSFFKSIIHILSLVIANKNVEAHELMENTSGCSHSHHCLAFRKVTITISPTSLVPSFVNGRSETPINFCPFNLLSFCIVLDCIFLVYMVGNAGHALSFSCGDLNIKPSTSHESLTVPPSEKNWKKETTGSFKTLGKEKCNDTKVVWFDPATKSLDAGKVAIDSSSPIRNAFFSRLEIHLEKLWSDWKKQSEKFASFEARYLENPILLFEIRSAIMDPFPVNDCGEWQLVLSMGKLNIDLGYSAIISVLLLLWQIQSAISSCKKSGVVSHSPSIKEAKEINLDDCFESYVSGMKMLMYDKIPEKKIQMGVIVGGARVQVSLQEEELLITNGQGLNHIFNQGHGDLCIMLNLESTELVVWPSSKPSCESIQEQVLDDADAEIVQRMRSQSHKTSGADMSGNYISIGNTTHNSCLIINGFKTYWKNLEAKQFQVVGLKSAFVQSSFGREYVYSLMTNITTLSASLCGLATGVTVSSYMDELCLIFQAVSCMQSAALYTFKSINPMSRLHFHEEEQVAIFKGGDFIHKSTRFRIDVSYEFSSLVAIVNGSRRGRATENSYKFNGASSDSFLSTFVATEHGVGVAVGKQRVHVSFKDECATLNINISEIHSVIFSYQSLDGEGGNEFDLSNLFNQSPYCLYEFSVSDCSFVLSAKPSEDATSSGRLNTAVASTSGSDTYNTVQPTSAILADIPDILPCAPNNNFIENEKRSSDHLPLSSANQFLMDVVIGEIYVVEHSLKNILLEAHEPEKLHSSLSVDGGLKTVSWTIQGGIVFVDMAAFATFICCFHAYFQSITNFSTFLSLRGKSFGRQSIALEPGKEFGEPSSHSEKRFASGSVSFPVQETSDLIPASKWKVSEACMIKLSQTLVLVVADKPGEVRGVELKVDLHFRLELMNLRRRILFDLCHLTIISRCHPYNFEEQITVEEVIPHFSPVAVNVLSRQYASVDSTLKSKQKRSIASLSREGHTSSSKAPQQESMTRNDVSIFSHSNCGKRILEHGAVSIQIEKDVSGNEVGCLWVKNCWVGHGSISGFDLTFSLLELQMLVSLLAPLSGISSGDSSVKLKQKSPRMNQGKDNSSELIVPDGAIVAIQDLHQHMYFAVEGVEEKYYLSGTIHYSLIGERALFRVKYCTRKRWGMPASCFTLESVHAKSSSGEPFRLNYLPGSGFVNISSTLDNGRSLWKKLPYKPENSTGDEDLESHIQYSKDAFYLINHKYDQAVAFVDGVPEFVKKPGNPFKFKIFSETVVASLSGGGTMDLTRCSHESMDQASNQSDDLPYVHIAIDKVTVTIVHELPGAIDRFPLLQTCIDSIEFIVQVYPMKTRVMSKFTTSISYFNVQGDLWWVANFKKTLVSSMSIPCLTGQKLYSQLKFVRFTTLELFVTTIQKLLNEESLFTFISEVNVLLTGLSLDIILFVVGELNLAGPYAVRSSMIFANCCKVENHSGLSLLCHFYDDQEATVAGKQSTSIFLSQTALASRQLEKSSFASLQLAAAGPFRTSAINVSLKSAGTLAWRTRVISLQDSKTYPGPFVVVHVSKKKEDGFSIKVSPLLRIHNETGFPIVIRFCRPQQGESESAFISLRTGDAIDDSMAALDAINLSGGSKKALMSLCLGNFQFSFRPEIPERLCDAGKPVSSAWSGDLKGGKAFRLSGVLDKLTYRFKNVLGVGSMKYSFSTVHCSLNVDGVYATDLYFLIQTIGRDVPVIQPDGAGNSPENRNSPIALQEQKDIFLLPTFQISNNLQSEIHVILTETHPDLCTSEGLNNMGKQSTIACGATEYLYANPSIVYFTVTLTTFNSRCKPVNSGDWSKMLQKQKNDIHYLDIELDFGGGKYFAYLRLSRGERGILENDSDLTFLCFAPYQKALSRTETEQYGISLPPNLGSLLPPKSITSWFIKSNRVNLTMLEERVSVALLDLDILSGFTEICLEVRKRDGTKHILKLGISLKPCLTKVAMPSQTVLIVPRYIVSNESEETIFVRQCYLELICLAFALEKDDTDGSIAIESKMKAPLWVKTGTSERKELNTFDYLLRKHRNLNEDSLTFIQFCLNNDEWSWSGPICIASLGRFFLKFRRSLDSLGNNSNIIAEHDNRFAEIALVHAVEEGSSLVLHFHRPVNINFSYRIENLLHNATITYYQKDSSYLEILGSGNSVDYVWDDLNLPHLLVVQITVFLCDRASGFELWFPSIDLNISREINIDKLHSWKPFYKVRQQRGLALDFPLEKKLGDHKYKYHSYGPELLTVGYEVYADGSTRVLRISEFPDRCKDDSVSQPCAKFQVIIPHFAIHLLETQKQKDEEADTPPTYSPFLILRLVNINLSSTFTDLAKYNKIETQLLIAEEKWVGAPFAAMLRRNQLDYSDTNANILEVIFILLPTNSDVRQVKYASIVLQPIDLNIDEETLMRLVPFWRSSLSESNSQSKKFYFKHFEIHPIKIVASFLPGSSDSTYSSAQETLRSLLHSIPAVKNMNVELNGVLVTHALLTARELFIKCGQHYSWYSMRAVYIAKGSPLLPPAFASIFDDSASSSLDIFFDPSSGLINLPGLTLGMFKFISKSINKKGFSGTKRYFGDLSKTMKTAGSNVLFAAITEISDCVIKGAEASGFNGMVNGFHQGILKLAMEPSLLRSAVMEGGPDRKIKLDSSPGVDEVIIKNLPPNSSLMNEITDRVKDFLISKALLKGELSTSGRPLRHLRGENEWKIGPTMLTLWEHLFVSFAIRMLKKQTRKVTAGLKQKGKLEGKDNSGNDDVKHNAPTPADEKGNWKLNMRSGLQKFVFSGLVAYIDGRLCSSLCSVTIACHGGVSGSSSFLAVSLPSPEPIISKSMDKYRMIRTMDLSKTIKSVSFVAATKISDSIMAETEAKGFSGLVTGFYKGLTNLAMEPKMLSSAVWNGVGSERTIELSRVLSADKLYLEGYLQSMLDTAYKEGNVEVRVAGDQVSLSNLPPSTFLLNDIEGLKSTDPSLKALGEQMTVLFLILVLKKKILGIISAFRRRGASSADSETKHSFKDQMLENVKWKVYRFVLSSGASYANGLFCKHISNYLARRVASGVLLALLNDGVEQTK</sequence>
<keyword evidence="2" id="KW-0812">Transmembrane</keyword>
<dbReference type="GO" id="GO:0006623">
    <property type="term" value="P:protein targeting to vacuole"/>
    <property type="evidence" value="ECO:0007669"/>
    <property type="project" value="TreeGrafter"/>
</dbReference>
<dbReference type="EMBL" id="JBBNAF010000006">
    <property type="protein sequence ID" value="KAK9136438.1"/>
    <property type="molecule type" value="Genomic_DNA"/>
</dbReference>
<evidence type="ECO:0000259" key="3">
    <source>
        <dbReference type="Pfam" id="PF25036"/>
    </source>
</evidence>
<dbReference type="Pfam" id="PF25036">
    <property type="entry name" value="VPS13_VAB"/>
    <property type="match status" value="1"/>
</dbReference>
<keyword evidence="5" id="KW-1185">Reference proteome</keyword>
<feature type="compositionally biased region" description="Basic and acidic residues" evidence="1">
    <location>
        <begin position="3147"/>
        <end position="3172"/>
    </location>
</feature>
<gene>
    <name evidence="4" type="ORF">Syun_015768</name>
</gene>
<feature type="region of interest" description="Disordered" evidence="1">
    <location>
        <begin position="1376"/>
        <end position="1401"/>
    </location>
</feature>
<keyword evidence="2" id="KW-1133">Transmembrane helix</keyword>
<organism evidence="4 5">
    <name type="scientific">Stephania yunnanensis</name>
    <dbReference type="NCBI Taxonomy" id="152371"/>
    <lineage>
        <taxon>Eukaryota</taxon>
        <taxon>Viridiplantae</taxon>
        <taxon>Streptophyta</taxon>
        <taxon>Embryophyta</taxon>
        <taxon>Tracheophyta</taxon>
        <taxon>Spermatophyta</taxon>
        <taxon>Magnoliopsida</taxon>
        <taxon>Ranunculales</taxon>
        <taxon>Menispermaceae</taxon>
        <taxon>Menispermoideae</taxon>
        <taxon>Cissampelideae</taxon>
        <taxon>Stephania</taxon>
    </lineage>
</organism>
<proteinExistence type="predicted"/>
<evidence type="ECO:0000256" key="2">
    <source>
        <dbReference type="SAM" id="Phobius"/>
    </source>
</evidence>
<evidence type="ECO:0000313" key="4">
    <source>
        <dbReference type="EMBL" id="KAK9136438.1"/>
    </source>
</evidence>
<evidence type="ECO:0000256" key="1">
    <source>
        <dbReference type="SAM" id="MobiDB-lite"/>
    </source>
</evidence>
<feature type="region of interest" description="Disordered" evidence="1">
    <location>
        <begin position="1478"/>
        <end position="1497"/>
    </location>
</feature>